<gene>
    <name evidence="1" type="ordered locus">F7308_0857</name>
</gene>
<evidence type="ECO:0000313" key="2">
    <source>
        <dbReference type="Proteomes" id="UP000000490"/>
    </source>
</evidence>
<sequence length="40" mass="4693">MFIMYDTTYTIEYLDNPDNLSFVLNTKRPLNINPSTIPRA</sequence>
<dbReference type="EMBL" id="CP002872">
    <property type="protein sequence ID" value="AEI35784.1"/>
    <property type="molecule type" value="Genomic_DNA"/>
</dbReference>
<evidence type="ECO:0000313" key="1">
    <source>
        <dbReference type="EMBL" id="AEI35784.1"/>
    </source>
</evidence>
<organism evidence="1 2">
    <name type="scientific">Francisella salina</name>
    <dbReference type="NCBI Taxonomy" id="573569"/>
    <lineage>
        <taxon>Bacteria</taxon>
        <taxon>Pseudomonadati</taxon>
        <taxon>Pseudomonadota</taxon>
        <taxon>Gammaproteobacteria</taxon>
        <taxon>Thiotrichales</taxon>
        <taxon>Francisellaceae</taxon>
        <taxon>Francisella</taxon>
    </lineage>
</organism>
<proteinExistence type="predicted"/>
<reference evidence="1" key="1">
    <citation type="submission" date="2011-05" db="EMBL/GenBank/DDBJ databases">
        <authorList>
            <person name="Kuske C.R."/>
            <person name="Challacombe J.F."/>
            <person name="Siddaramappa S."/>
            <person name="Petersen J.M."/>
            <person name="Bruce D.C."/>
        </authorList>
    </citation>
    <scope>NUCLEOTIDE SEQUENCE</scope>
    <source>
        <strain evidence="1">TX077308</strain>
    </source>
</reference>
<protein>
    <submittedName>
        <fullName evidence="1">Uncharacterized protein</fullName>
    </submittedName>
</protein>
<accession>A0ABM5M9A2</accession>
<name>A0ABM5M9A2_FRAST</name>
<keyword evidence="2" id="KW-1185">Reference proteome</keyword>
<dbReference type="Proteomes" id="UP000000490">
    <property type="component" value="Chromosome"/>
</dbReference>